<evidence type="ECO:0000313" key="4">
    <source>
        <dbReference type="Proteomes" id="UP000433575"/>
    </source>
</evidence>
<proteinExistence type="predicted"/>
<organism evidence="2 4">
    <name type="scientific">Holdemania massiliensis</name>
    <dbReference type="NCBI Taxonomy" id="1468449"/>
    <lineage>
        <taxon>Bacteria</taxon>
        <taxon>Bacillati</taxon>
        <taxon>Bacillota</taxon>
        <taxon>Erysipelotrichia</taxon>
        <taxon>Erysipelotrichales</taxon>
        <taxon>Erysipelotrichaceae</taxon>
        <taxon>Holdemania</taxon>
    </lineage>
</organism>
<dbReference type="EMBL" id="WKPI01000039">
    <property type="protein sequence ID" value="MSC34622.1"/>
    <property type="molecule type" value="Genomic_DNA"/>
</dbReference>
<sequence length="59" mass="6745">MLMLGFIWCLYFLVLALVDPGQAEYANNLSEMIVGLLTIISIGFAFYEFLRQGHQKESE</sequence>
<feature type="transmembrane region" description="Helical" evidence="1">
    <location>
        <begin position="33"/>
        <end position="50"/>
    </location>
</feature>
<dbReference type="Proteomes" id="UP000433575">
    <property type="component" value="Unassembled WGS sequence"/>
</dbReference>
<dbReference type="EMBL" id="WKPJ01000037">
    <property type="protein sequence ID" value="MSA90891.1"/>
    <property type="molecule type" value="Genomic_DNA"/>
</dbReference>
<gene>
    <name evidence="3" type="ORF">GKD88_15955</name>
    <name evidence="2" type="ORF">GKE08_16280</name>
</gene>
<keyword evidence="1" id="KW-0812">Transmembrane</keyword>
<accession>A0A6N7SAE4</accession>
<keyword evidence="1" id="KW-1133">Transmembrane helix</keyword>
<protein>
    <submittedName>
        <fullName evidence="2">Uncharacterized protein</fullName>
    </submittedName>
</protein>
<evidence type="ECO:0000313" key="5">
    <source>
        <dbReference type="Proteomes" id="UP000480929"/>
    </source>
</evidence>
<reference evidence="4 5" key="1">
    <citation type="journal article" date="2019" name="Nat. Med.">
        <title>A library of human gut bacterial isolates paired with longitudinal multiomics data enables mechanistic microbiome research.</title>
        <authorList>
            <person name="Poyet M."/>
            <person name="Groussin M."/>
            <person name="Gibbons S.M."/>
            <person name="Avila-Pacheco J."/>
            <person name="Jiang X."/>
            <person name="Kearney S.M."/>
            <person name="Perrotta A.R."/>
            <person name="Berdy B."/>
            <person name="Zhao S."/>
            <person name="Lieberman T.D."/>
            <person name="Swanson P.K."/>
            <person name="Smith M."/>
            <person name="Roesemann S."/>
            <person name="Alexander J.E."/>
            <person name="Rich S.A."/>
            <person name="Livny J."/>
            <person name="Vlamakis H."/>
            <person name="Clish C."/>
            <person name="Bullock K."/>
            <person name="Deik A."/>
            <person name="Scott J."/>
            <person name="Pierce K.A."/>
            <person name="Xavier R.J."/>
            <person name="Alm E.J."/>
        </authorList>
    </citation>
    <scope>NUCLEOTIDE SEQUENCE [LARGE SCALE GENOMIC DNA]</scope>
    <source>
        <strain evidence="2 4">BIOML-A4</strain>
        <strain evidence="3 5">BIOML-A5</strain>
    </source>
</reference>
<dbReference type="OrthoDB" id="1976426at2"/>
<evidence type="ECO:0000313" key="2">
    <source>
        <dbReference type="EMBL" id="MSA90891.1"/>
    </source>
</evidence>
<keyword evidence="5" id="KW-1185">Reference proteome</keyword>
<dbReference type="AlphaFoldDB" id="A0A6N7SAE4"/>
<dbReference type="Proteomes" id="UP000480929">
    <property type="component" value="Unassembled WGS sequence"/>
</dbReference>
<evidence type="ECO:0000313" key="3">
    <source>
        <dbReference type="EMBL" id="MSC34622.1"/>
    </source>
</evidence>
<evidence type="ECO:0000256" key="1">
    <source>
        <dbReference type="SAM" id="Phobius"/>
    </source>
</evidence>
<name>A0A6N7SAE4_9FIRM</name>
<keyword evidence="1" id="KW-0472">Membrane</keyword>
<comment type="caution">
    <text evidence="2">The sequence shown here is derived from an EMBL/GenBank/DDBJ whole genome shotgun (WGS) entry which is preliminary data.</text>
</comment>